<dbReference type="Proteomes" id="UP000053477">
    <property type="component" value="Unassembled WGS sequence"/>
</dbReference>
<accession>A0A0H2RPI3</accession>
<organism evidence="2 3">
    <name type="scientific">Schizopora paradoxa</name>
    <dbReference type="NCBI Taxonomy" id="27342"/>
    <lineage>
        <taxon>Eukaryota</taxon>
        <taxon>Fungi</taxon>
        <taxon>Dikarya</taxon>
        <taxon>Basidiomycota</taxon>
        <taxon>Agaricomycotina</taxon>
        <taxon>Agaricomycetes</taxon>
        <taxon>Hymenochaetales</taxon>
        <taxon>Schizoporaceae</taxon>
        <taxon>Schizopora</taxon>
    </lineage>
</organism>
<name>A0A0H2RPI3_9AGAM</name>
<gene>
    <name evidence="2" type="ORF">SCHPADRAFT_942100</name>
</gene>
<proteinExistence type="predicted"/>
<evidence type="ECO:0000313" key="3">
    <source>
        <dbReference type="Proteomes" id="UP000053477"/>
    </source>
</evidence>
<feature type="region of interest" description="Disordered" evidence="1">
    <location>
        <begin position="35"/>
        <end position="56"/>
    </location>
</feature>
<sequence length="235" mass="25727">MDRCVPARARGRHPANGPKRSLLVPDLLDGVVHGLQPACAHPRPPASPPPSTSVHRRVPKLAAARLRWERPPRVLLDAQQPGLSVLQYTHGVHLISRSCKVRNAVHFQQSACRLPGTYRRAFNSQERRLRTRVHARNAAANFIARQHEHTLPGGAVKLANGSPSQILSSSTPGHSIGQVAARNFALPTPLCNSSSSFIKQSSTSVFVSALRPIRIPTCSSILKHARPHSRHRVLK</sequence>
<feature type="region of interest" description="Disordered" evidence="1">
    <location>
        <begin position="1"/>
        <end position="21"/>
    </location>
</feature>
<dbReference type="AlphaFoldDB" id="A0A0H2RPI3"/>
<dbReference type="InParanoid" id="A0A0H2RPI3"/>
<evidence type="ECO:0000256" key="1">
    <source>
        <dbReference type="SAM" id="MobiDB-lite"/>
    </source>
</evidence>
<keyword evidence="3" id="KW-1185">Reference proteome</keyword>
<evidence type="ECO:0000313" key="2">
    <source>
        <dbReference type="EMBL" id="KLO11393.1"/>
    </source>
</evidence>
<reference evidence="2 3" key="1">
    <citation type="submission" date="2015-04" db="EMBL/GenBank/DDBJ databases">
        <title>Complete genome sequence of Schizopora paradoxa KUC8140, a cosmopolitan wood degrader in East Asia.</title>
        <authorList>
            <consortium name="DOE Joint Genome Institute"/>
            <person name="Min B."/>
            <person name="Park H."/>
            <person name="Jang Y."/>
            <person name="Kim J.-J."/>
            <person name="Kim K.H."/>
            <person name="Pangilinan J."/>
            <person name="Lipzen A."/>
            <person name="Riley R."/>
            <person name="Grigoriev I.V."/>
            <person name="Spatafora J.W."/>
            <person name="Choi I.-G."/>
        </authorList>
    </citation>
    <scope>NUCLEOTIDE SEQUENCE [LARGE SCALE GENOMIC DNA]</scope>
    <source>
        <strain evidence="2 3">KUC8140</strain>
    </source>
</reference>
<protein>
    <submittedName>
        <fullName evidence="2">Uncharacterized protein</fullName>
    </submittedName>
</protein>
<dbReference type="EMBL" id="KQ086001">
    <property type="protein sequence ID" value="KLO11393.1"/>
    <property type="molecule type" value="Genomic_DNA"/>
</dbReference>
<feature type="compositionally biased region" description="Pro residues" evidence="1">
    <location>
        <begin position="42"/>
        <end position="51"/>
    </location>
</feature>